<dbReference type="Gene3D" id="1.10.8.60">
    <property type="match status" value="1"/>
</dbReference>
<dbReference type="PANTHER" id="PTHR34388:SF1">
    <property type="entry name" value="DNA POLYMERASE III SUBUNIT DELTA"/>
    <property type="match status" value="1"/>
</dbReference>
<dbReference type="Pfam" id="PF14840">
    <property type="entry name" value="DNA_pol3_delt_C"/>
    <property type="match status" value="1"/>
</dbReference>
<keyword evidence="13" id="KW-1185">Reference proteome</keyword>
<dbReference type="NCBIfam" id="TIGR01128">
    <property type="entry name" value="holA"/>
    <property type="match status" value="1"/>
</dbReference>
<dbReference type="PANTHER" id="PTHR34388">
    <property type="entry name" value="DNA POLYMERASE III SUBUNIT DELTA"/>
    <property type="match status" value="1"/>
</dbReference>
<reference evidence="12 13" key="1">
    <citation type="submission" date="2023-01" db="EMBL/GenBank/DDBJ databases">
        <title>Vibrio sp. KJ40-1 sp.nov, isolated from marine algae.</title>
        <authorList>
            <person name="Butt M."/>
            <person name="Kim J.M.J."/>
            <person name="Jeon C.O.C."/>
        </authorList>
    </citation>
    <scope>NUCLEOTIDE SEQUENCE [LARGE SCALE GENOMIC DNA]</scope>
    <source>
        <strain evidence="12 13">KJ40-1</strain>
    </source>
</reference>
<evidence type="ECO:0000256" key="9">
    <source>
        <dbReference type="NCBIfam" id="TIGR01128"/>
    </source>
</evidence>
<sequence>MRIFADKLVDQLHRQLHSSYLVFGNEPLLVQESRDAIIATAKMAGFDEKHNFTIDNQINWNEVYDCCQALSLFSSRQIIELEVPETGINAAASKELVQLTESLHADILLLIVGSKLTKAQENAKWFKTLNQQGVWVSCLTPDIQRLPQFIQNRCRKLNLKPDAQALQMLAQWHEGNLLALAQSLEKLALLYSDGDLNLVRIEESLSRHNHFTPFHWMDALLAGKPKRAQRILRQLELEGIEPVILLRTFQRELNLITKLKSELSHTSIGAIFDKHRIWQSKRPLYSSTLQRLEFAQIRRLFRGLNKAEISTKTQYDDSVWPLIAQLSLEFCSATPAIFPDLPIQR</sequence>
<dbReference type="Proteomes" id="UP001210678">
    <property type="component" value="Unassembled WGS sequence"/>
</dbReference>
<comment type="similarity">
    <text evidence="7">Belongs to the DNA polymerase HolA subunit family.</text>
</comment>
<dbReference type="EMBL" id="JAQLOI010000001">
    <property type="protein sequence ID" value="MDB1123224.1"/>
    <property type="molecule type" value="Genomic_DNA"/>
</dbReference>
<dbReference type="GO" id="GO:0003887">
    <property type="term" value="F:DNA-directed DNA polymerase activity"/>
    <property type="evidence" value="ECO:0007669"/>
    <property type="project" value="UniProtKB-EC"/>
</dbReference>
<dbReference type="EC" id="2.7.7.7" evidence="1 9"/>
<dbReference type="Gene3D" id="1.20.272.10">
    <property type="match status" value="1"/>
</dbReference>
<evidence type="ECO:0000256" key="2">
    <source>
        <dbReference type="ARBA" id="ARBA00017703"/>
    </source>
</evidence>
<evidence type="ECO:0000256" key="6">
    <source>
        <dbReference type="ARBA" id="ARBA00022932"/>
    </source>
</evidence>
<dbReference type="InterPro" id="IPR032780">
    <property type="entry name" value="DNA_pol3_delt_C"/>
</dbReference>
<comment type="catalytic activity">
    <reaction evidence="8">
        <text>DNA(n) + a 2'-deoxyribonucleoside 5'-triphosphate = DNA(n+1) + diphosphate</text>
        <dbReference type="Rhea" id="RHEA:22508"/>
        <dbReference type="Rhea" id="RHEA-COMP:17339"/>
        <dbReference type="Rhea" id="RHEA-COMP:17340"/>
        <dbReference type="ChEBI" id="CHEBI:33019"/>
        <dbReference type="ChEBI" id="CHEBI:61560"/>
        <dbReference type="ChEBI" id="CHEBI:173112"/>
        <dbReference type="EC" id="2.7.7.7"/>
    </reaction>
</comment>
<dbReference type="InterPro" id="IPR008921">
    <property type="entry name" value="DNA_pol3_clamp-load_cplx_C"/>
</dbReference>
<dbReference type="InterPro" id="IPR027417">
    <property type="entry name" value="P-loop_NTPase"/>
</dbReference>
<dbReference type="Pfam" id="PF06144">
    <property type="entry name" value="DNA_pol3_delta"/>
    <property type="match status" value="1"/>
</dbReference>
<evidence type="ECO:0000313" key="13">
    <source>
        <dbReference type="Proteomes" id="UP001210678"/>
    </source>
</evidence>
<evidence type="ECO:0000256" key="3">
    <source>
        <dbReference type="ARBA" id="ARBA00022679"/>
    </source>
</evidence>
<organism evidence="12 13">
    <name type="scientific">Vibrio algarum</name>
    <dbReference type="NCBI Taxonomy" id="3020714"/>
    <lineage>
        <taxon>Bacteria</taxon>
        <taxon>Pseudomonadati</taxon>
        <taxon>Pseudomonadota</taxon>
        <taxon>Gammaproteobacteria</taxon>
        <taxon>Vibrionales</taxon>
        <taxon>Vibrionaceae</taxon>
        <taxon>Vibrio</taxon>
    </lineage>
</organism>
<name>A0ABT4YQB6_9VIBR</name>
<gene>
    <name evidence="12" type="primary">holA</name>
    <name evidence="12" type="ORF">PGX00_05850</name>
</gene>
<evidence type="ECO:0000313" key="12">
    <source>
        <dbReference type="EMBL" id="MDB1123224.1"/>
    </source>
</evidence>
<evidence type="ECO:0000256" key="7">
    <source>
        <dbReference type="ARBA" id="ARBA00034754"/>
    </source>
</evidence>
<feature type="domain" description="DNA polymerase III delta N-terminal" evidence="10">
    <location>
        <begin position="20"/>
        <end position="138"/>
    </location>
</feature>
<dbReference type="Gene3D" id="3.40.50.300">
    <property type="entry name" value="P-loop containing nucleotide triphosphate hydrolases"/>
    <property type="match status" value="1"/>
</dbReference>
<evidence type="ECO:0000256" key="8">
    <source>
        <dbReference type="ARBA" id="ARBA00049244"/>
    </source>
</evidence>
<evidence type="ECO:0000256" key="5">
    <source>
        <dbReference type="ARBA" id="ARBA00022705"/>
    </source>
</evidence>
<accession>A0ABT4YQB6</accession>
<evidence type="ECO:0000256" key="4">
    <source>
        <dbReference type="ARBA" id="ARBA00022695"/>
    </source>
</evidence>
<evidence type="ECO:0000256" key="1">
    <source>
        <dbReference type="ARBA" id="ARBA00012417"/>
    </source>
</evidence>
<dbReference type="RefSeq" id="WP_272133649.1">
    <property type="nucleotide sequence ID" value="NZ_JAQLOI010000001.1"/>
</dbReference>
<keyword evidence="3 12" id="KW-0808">Transferase</keyword>
<dbReference type="SUPFAM" id="SSF52540">
    <property type="entry name" value="P-loop containing nucleoside triphosphate hydrolases"/>
    <property type="match status" value="1"/>
</dbReference>
<dbReference type="SUPFAM" id="SSF48019">
    <property type="entry name" value="post-AAA+ oligomerization domain-like"/>
    <property type="match status" value="1"/>
</dbReference>
<evidence type="ECO:0000259" key="10">
    <source>
        <dbReference type="Pfam" id="PF06144"/>
    </source>
</evidence>
<dbReference type="InterPro" id="IPR005790">
    <property type="entry name" value="DNA_polIII_delta"/>
</dbReference>
<proteinExistence type="inferred from homology"/>
<keyword evidence="6" id="KW-0239">DNA-directed DNA polymerase</keyword>
<protein>
    <recommendedName>
        <fullName evidence="2 9">DNA polymerase III subunit delta</fullName>
        <ecNumber evidence="1 9">2.7.7.7</ecNumber>
    </recommendedName>
</protein>
<comment type="caution">
    <text evidence="12">The sequence shown here is derived from an EMBL/GenBank/DDBJ whole genome shotgun (WGS) entry which is preliminary data.</text>
</comment>
<evidence type="ECO:0000259" key="11">
    <source>
        <dbReference type="Pfam" id="PF14840"/>
    </source>
</evidence>
<keyword evidence="5" id="KW-0235">DNA replication</keyword>
<dbReference type="CDD" id="cd18138">
    <property type="entry name" value="HLD_clamp_pol_III_delta"/>
    <property type="match status" value="1"/>
</dbReference>
<keyword evidence="4 12" id="KW-0548">Nucleotidyltransferase</keyword>
<feature type="domain" description="DNA polymerase III subunit delta C-terminal" evidence="11">
    <location>
        <begin position="213"/>
        <end position="332"/>
    </location>
</feature>
<dbReference type="InterPro" id="IPR010372">
    <property type="entry name" value="DNA_pol3_delta_N"/>
</dbReference>